<dbReference type="OrthoDB" id="547892at2759"/>
<dbReference type="InterPro" id="IPR011990">
    <property type="entry name" value="TPR-like_helical_dom_sf"/>
</dbReference>
<comment type="caution">
    <text evidence="4">The sequence shown here is derived from an EMBL/GenBank/DDBJ whole genome shotgun (WGS) entry which is preliminary data.</text>
</comment>
<dbReference type="InterPro" id="IPR000270">
    <property type="entry name" value="PB1_dom"/>
</dbReference>
<feature type="region of interest" description="Disordered" evidence="2">
    <location>
        <begin position="263"/>
        <end position="290"/>
    </location>
</feature>
<dbReference type="AlphaFoldDB" id="A0A250WXM3"/>
<dbReference type="PROSITE" id="PS51745">
    <property type="entry name" value="PB1"/>
    <property type="match status" value="1"/>
</dbReference>
<proteinExistence type="predicted"/>
<dbReference type="Gene3D" id="1.25.40.10">
    <property type="entry name" value="Tetratricopeptide repeat domain"/>
    <property type="match status" value="1"/>
</dbReference>
<keyword evidence="1" id="KW-0677">Repeat</keyword>
<evidence type="ECO:0000259" key="3">
    <source>
        <dbReference type="PROSITE" id="PS51745"/>
    </source>
</evidence>
<evidence type="ECO:0000256" key="1">
    <source>
        <dbReference type="ARBA" id="ARBA00022737"/>
    </source>
</evidence>
<dbReference type="InterPro" id="IPR044517">
    <property type="entry name" value="PHOX1-4"/>
</dbReference>
<protein>
    <recommendedName>
        <fullName evidence="3">PB1 domain-containing protein</fullName>
    </recommendedName>
</protein>
<accession>A0A250WXM3</accession>
<dbReference type="Proteomes" id="UP000232323">
    <property type="component" value="Unassembled WGS sequence"/>
</dbReference>
<evidence type="ECO:0000256" key="2">
    <source>
        <dbReference type="SAM" id="MobiDB-lite"/>
    </source>
</evidence>
<dbReference type="Gene3D" id="3.10.20.90">
    <property type="entry name" value="Phosphatidylinositol 3-kinase Catalytic Subunit, Chain A, domain 1"/>
    <property type="match status" value="1"/>
</dbReference>
<dbReference type="PANTHER" id="PTHR46183:SF8">
    <property type="entry name" value="PROTEIN CLMP1"/>
    <property type="match status" value="1"/>
</dbReference>
<gene>
    <name evidence="4" type="ORF">CEUSTIGMA_g2816.t1</name>
</gene>
<dbReference type="InterPro" id="IPR053793">
    <property type="entry name" value="PB1-like"/>
</dbReference>
<feature type="compositionally biased region" description="Basic and acidic residues" evidence="2">
    <location>
        <begin position="501"/>
        <end position="521"/>
    </location>
</feature>
<feature type="region of interest" description="Disordered" evidence="2">
    <location>
        <begin position="501"/>
        <end position="536"/>
    </location>
</feature>
<organism evidence="4 5">
    <name type="scientific">Chlamydomonas eustigma</name>
    <dbReference type="NCBI Taxonomy" id="1157962"/>
    <lineage>
        <taxon>Eukaryota</taxon>
        <taxon>Viridiplantae</taxon>
        <taxon>Chlorophyta</taxon>
        <taxon>core chlorophytes</taxon>
        <taxon>Chlorophyceae</taxon>
        <taxon>CS clade</taxon>
        <taxon>Chlamydomonadales</taxon>
        <taxon>Chlamydomonadaceae</taxon>
        <taxon>Chlamydomonas</taxon>
    </lineage>
</organism>
<dbReference type="Pfam" id="PF00564">
    <property type="entry name" value="PB1"/>
    <property type="match status" value="1"/>
</dbReference>
<sequence length="651" mass="71335">MAGKKKVSSNPPAPPSPEILTQVASIKAAADKEFLGKNFIGAVEQYETAAKLLNADVPEKLDLLQKSANCYLLAKKYKEAVKTCTTVLDQQPTSAGALKTRSKAYEALGFFKQALSDAQNLIQTGDAVSEETLAMERRLKDVISANKAKLSNSDASSPKNPAPQNSFPYMVTVKATLGEDTRLLHASIMVSYYELYEAIKAKFPGSGPIVLKYQDKEGAMVTMTCRNDVQTYLTELVTQFQKQAGPRLNNQLPPMRIQVVKVSSEAEVPRPPADELPPRPEAAKDGKVEQQAQQELEVDDWLMDFIRAFQEITGIDPAAQSEHINMASEKLTRAVEATLSDEKAQPLFDQASEHFRDATASSLVQWGNVNIVKADRQAQQLLKAGKAVEGKALDAMLKEYDECEKKYNDALKYKADSWEAEASLAQLEWERCKAKLGYLVPSPSVEEAKALADAEAAKEQVSQAVKSALAKIDVKKVGQGSKHIDSVTKLFEKALVMAKADDERKKKREEERKAEDAKKSDALVPPEPELTEEQKRQLQIASAAGNVLIMHGNILYEWSQVLAAVGKEWKPVLDLGVSKFRAAGAAEPDIRAALKNHTQKDQLDLGPDPEPPATPSAMEAPKETEAKADDKMKAPEAKGLPSLEVKKKNKA</sequence>
<feature type="compositionally biased region" description="Basic and acidic residues" evidence="2">
    <location>
        <begin position="272"/>
        <end position="288"/>
    </location>
</feature>
<evidence type="ECO:0000313" key="4">
    <source>
        <dbReference type="EMBL" id="GAX75372.1"/>
    </source>
</evidence>
<feature type="compositionally biased region" description="Basic and acidic residues" evidence="2">
    <location>
        <begin position="620"/>
        <end position="636"/>
    </location>
</feature>
<dbReference type="PANTHER" id="PTHR46183">
    <property type="entry name" value="PROTEIN CLMP1"/>
    <property type="match status" value="1"/>
</dbReference>
<dbReference type="EMBL" id="BEGY01000012">
    <property type="protein sequence ID" value="GAX75372.1"/>
    <property type="molecule type" value="Genomic_DNA"/>
</dbReference>
<dbReference type="SMART" id="SM00666">
    <property type="entry name" value="PB1"/>
    <property type="match status" value="1"/>
</dbReference>
<dbReference type="SUPFAM" id="SSF54277">
    <property type="entry name" value="CAD &amp; PB1 domains"/>
    <property type="match status" value="1"/>
</dbReference>
<reference evidence="4 5" key="1">
    <citation type="submission" date="2017-08" db="EMBL/GenBank/DDBJ databases">
        <title>Acidophilic green algal genome provides insights into adaptation to an acidic environment.</title>
        <authorList>
            <person name="Hirooka S."/>
            <person name="Hirose Y."/>
            <person name="Kanesaki Y."/>
            <person name="Higuchi S."/>
            <person name="Fujiwara T."/>
            <person name="Onuma R."/>
            <person name="Era A."/>
            <person name="Ohbayashi R."/>
            <person name="Uzuka A."/>
            <person name="Nozaki H."/>
            <person name="Yoshikawa H."/>
            <person name="Miyagishima S.Y."/>
        </authorList>
    </citation>
    <scope>NUCLEOTIDE SEQUENCE [LARGE SCALE GENOMIC DNA]</scope>
    <source>
        <strain evidence="4 5">NIES-2499</strain>
    </source>
</reference>
<feature type="region of interest" description="Disordered" evidence="2">
    <location>
        <begin position="598"/>
        <end position="651"/>
    </location>
</feature>
<keyword evidence="5" id="KW-1185">Reference proteome</keyword>
<feature type="domain" description="PB1" evidence="3">
    <location>
        <begin position="170"/>
        <end position="243"/>
    </location>
</feature>
<dbReference type="STRING" id="1157962.A0A250WXM3"/>
<evidence type="ECO:0000313" key="5">
    <source>
        <dbReference type="Proteomes" id="UP000232323"/>
    </source>
</evidence>
<name>A0A250WXM3_9CHLO</name>
<dbReference type="CDD" id="cd05992">
    <property type="entry name" value="PB1"/>
    <property type="match status" value="1"/>
</dbReference>
<dbReference type="SUPFAM" id="SSF48452">
    <property type="entry name" value="TPR-like"/>
    <property type="match status" value="1"/>
</dbReference>